<dbReference type="PROSITE" id="PS00039">
    <property type="entry name" value="DEAD_ATP_HELICASE"/>
    <property type="match status" value="1"/>
</dbReference>
<feature type="short sequence motif" description="Q motif" evidence="12">
    <location>
        <begin position="141"/>
        <end position="169"/>
    </location>
</feature>
<dbReference type="InterPro" id="IPR027417">
    <property type="entry name" value="P-loop_NTPase"/>
</dbReference>
<evidence type="ECO:0000256" key="6">
    <source>
        <dbReference type="ARBA" id="ARBA00022806"/>
    </source>
</evidence>
<dbReference type="EMBL" id="BPWL01000002">
    <property type="protein sequence ID" value="GJJ07838.1"/>
    <property type="molecule type" value="Genomic_DNA"/>
</dbReference>
<evidence type="ECO:0000256" key="3">
    <source>
        <dbReference type="ARBA" id="ARBA00022552"/>
    </source>
</evidence>
<dbReference type="GO" id="GO:0005524">
    <property type="term" value="F:ATP binding"/>
    <property type="evidence" value="ECO:0007669"/>
    <property type="project" value="UniProtKB-UniRule"/>
</dbReference>
<evidence type="ECO:0000256" key="8">
    <source>
        <dbReference type="ARBA" id="ARBA00022884"/>
    </source>
</evidence>
<evidence type="ECO:0000259" key="15">
    <source>
        <dbReference type="PROSITE" id="PS51192"/>
    </source>
</evidence>
<dbReference type="GO" id="GO:0006357">
    <property type="term" value="P:regulation of transcription by RNA polymerase II"/>
    <property type="evidence" value="ECO:0007669"/>
    <property type="project" value="InterPro"/>
</dbReference>
<evidence type="ECO:0000259" key="16">
    <source>
        <dbReference type="PROSITE" id="PS51194"/>
    </source>
</evidence>
<dbReference type="GO" id="GO:0006364">
    <property type="term" value="P:rRNA processing"/>
    <property type="evidence" value="ECO:0007669"/>
    <property type="project" value="UniProtKB-KW"/>
</dbReference>
<feature type="region of interest" description="Disordered" evidence="14">
    <location>
        <begin position="695"/>
        <end position="716"/>
    </location>
</feature>
<evidence type="ECO:0000313" key="19">
    <source>
        <dbReference type="Proteomes" id="UP001050691"/>
    </source>
</evidence>
<evidence type="ECO:0000256" key="10">
    <source>
        <dbReference type="ARBA" id="ARBA00023163"/>
    </source>
</evidence>
<keyword evidence="5 13" id="KW-0378">Hydrolase</keyword>
<dbReference type="SMART" id="SM00487">
    <property type="entry name" value="DEXDc"/>
    <property type="match status" value="1"/>
</dbReference>
<accession>A0AAV5A3P9</accession>
<dbReference type="InterPro" id="IPR001650">
    <property type="entry name" value="Helicase_C-like"/>
</dbReference>
<dbReference type="PROSITE" id="PS51194">
    <property type="entry name" value="HELICASE_CTER"/>
    <property type="match status" value="1"/>
</dbReference>
<feature type="domain" description="Helicase C-terminal" evidence="16">
    <location>
        <begin position="505"/>
        <end position="650"/>
    </location>
</feature>
<dbReference type="InterPro" id="IPR000629">
    <property type="entry name" value="RNA-helicase_DEAD-box_CS"/>
</dbReference>
<keyword evidence="19" id="KW-1185">Reference proteome</keyword>
<comment type="similarity">
    <text evidence="2">Belongs to the Mediator complex subunit 10 family.</text>
</comment>
<evidence type="ECO:0000313" key="18">
    <source>
        <dbReference type="EMBL" id="GJJ07838.1"/>
    </source>
</evidence>
<dbReference type="GO" id="GO:0003723">
    <property type="term" value="F:RNA binding"/>
    <property type="evidence" value="ECO:0007669"/>
    <property type="project" value="UniProtKB-UniRule"/>
</dbReference>
<keyword evidence="4 13" id="KW-0547">Nucleotide-binding</keyword>
<comment type="caution">
    <text evidence="18">The sequence shown here is derived from an EMBL/GenBank/DDBJ whole genome shotgun (WGS) entry which is preliminary data.</text>
</comment>
<dbReference type="PROSITE" id="PS51192">
    <property type="entry name" value="HELICASE_ATP_BIND_1"/>
    <property type="match status" value="1"/>
</dbReference>
<feature type="region of interest" description="Disordered" evidence="14">
    <location>
        <begin position="1"/>
        <end position="30"/>
    </location>
</feature>
<sequence length="949" mass="105289">MSERHLLKRKLGPSKKELSRKRLKGKPEKTGVNREKIISNSSLIPTSQETCNATADQLPWKTVRTPLITGLGDDGEGGMMELEEVEGVEVVYEDDEAGHGRVARFRVAEQQILSDSRNANKKEAVTHPPIEIEPFDIGSLPSWSKYPIHSGLLHSLYKRQFAEPTPIQRETFDVVFGTDLRKTQVSGTEEASSKEQFEDDSGKDSSIGSRDIIGIAQTGSGKTLAYGLPILNHLLHTLCDESLGSTTTITVPSIAPGERRSIKALILTPTRELAMQVTEHLNKCLDVVFHAQRDQWSTHNGNNSMLPSSEHTTKPPPPVSVATIVGGMSSQKQRRVLSRGVDILVVTPGRFWDLCQEDPWLAPQLRSLQFLVLDEADRMIETGHFQELDHILRLTARETIQSTETENPSPPADVSIQSSKLGSVIPNNNLQTFIFSATLSKELQRDLKSNKRRKTKTNSATTLDELLMKLDFRDPNPVVIDLSPEGGKVQGLQESIVECLTANKDVYLYYFLLRHPGKSLVFLASIDGIRRLLPLLELLKIPAWPLHSGLQQKQRLKNFDRFKSTPNAVLLATDIAARGLDVPAVDHVIHYQVPRTADTYVHRNGRTARAMQEGFGLVLCAPDEKRAFKGVLTGLGRSEDDIPELNIDRDILNKLKGQIQLAKQIDGMMHKVKKQNHEKNWMKETAEAMEVELGSEFDESDNSEIAAKPSRRRNTDSKVTALKAELNHALAQPLVARGVSTRYITSGTRAIADDLLAGNSHEKMLGLSKLKAGSEISPPPEELSAVHDELLGLAHSLYNLGMTVLEDLSKEKVGETGATVEKPVGARVNDVVQHLAAIDKLSQNIHTMIPWSVLVEIDNGKNPANLTRQHIERLATENQWMNGKVDAILSYKTRLDAALEEHFPSLVPYFEKANETDRQPEAEREDVKPIIMNGTNGNYHNPSSSVGTL</sequence>
<dbReference type="SUPFAM" id="SSF52540">
    <property type="entry name" value="P-loop containing nucleoside triphosphate hydrolases"/>
    <property type="match status" value="1"/>
</dbReference>
<dbReference type="InterPro" id="IPR014014">
    <property type="entry name" value="RNA_helicase_DEAD_Q_motif"/>
</dbReference>
<name>A0AAV5A3P9_9AGAM</name>
<comment type="catalytic activity">
    <reaction evidence="13">
        <text>ATP + H2O = ADP + phosphate + H(+)</text>
        <dbReference type="Rhea" id="RHEA:13065"/>
        <dbReference type="ChEBI" id="CHEBI:15377"/>
        <dbReference type="ChEBI" id="CHEBI:15378"/>
        <dbReference type="ChEBI" id="CHEBI:30616"/>
        <dbReference type="ChEBI" id="CHEBI:43474"/>
        <dbReference type="ChEBI" id="CHEBI:456216"/>
        <dbReference type="EC" id="3.6.4.13"/>
    </reaction>
</comment>
<comment type="function">
    <text evidence="13">RNA helicase.</text>
</comment>
<dbReference type="GO" id="GO:0005730">
    <property type="term" value="C:nucleolus"/>
    <property type="evidence" value="ECO:0007669"/>
    <property type="project" value="UniProtKB-SubCell"/>
</dbReference>
<comment type="similarity">
    <text evidence="13">Belongs to the DEAD box helicase family.</text>
</comment>
<dbReference type="Pfam" id="PF00270">
    <property type="entry name" value="DEAD"/>
    <property type="match status" value="1"/>
</dbReference>
<organism evidence="18 19">
    <name type="scientific">Clathrus columnatus</name>
    <dbReference type="NCBI Taxonomy" id="1419009"/>
    <lineage>
        <taxon>Eukaryota</taxon>
        <taxon>Fungi</taxon>
        <taxon>Dikarya</taxon>
        <taxon>Basidiomycota</taxon>
        <taxon>Agaricomycotina</taxon>
        <taxon>Agaricomycetes</taxon>
        <taxon>Phallomycetidae</taxon>
        <taxon>Phallales</taxon>
        <taxon>Clathraceae</taxon>
        <taxon>Clathrus</taxon>
    </lineage>
</organism>
<evidence type="ECO:0000256" key="7">
    <source>
        <dbReference type="ARBA" id="ARBA00022840"/>
    </source>
</evidence>
<feature type="region of interest" description="Disordered" evidence="14">
    <location>
        <begin position="183"/>
        <end position="208"/>
    </location>
</feature>
<feature type="domain" description="DEAD-box RNA helicase Q" evidence="17">
    <location>
        <begin position="141"/>
        <end position="169"/>
    </location>
</feature>
<protein>
    <recommendedName>
        <fullName evidence="13">ATP-dependent RNA helicase</fullName>
        <ecNumber evidence="13">3.6.4.13</ecNumber>
    </recommendedName>
</protein>
<proteinExistence type="inferred from homology"/>
<dbReference type="GO" id="GO:0016787">
    <property type="term" value="F:hydrolase activity"/>
    <property type="evidence" value="ECO:0007669"/>
    <property type="project" value="UniProtKB-KW"/>
</dbReference>
<evidence type="ECO:0000256" key="13">
    <source>
        <dbReference type="RuleBase" id="RU365068"/>
    </source>
</evidence>
<dbReference type="InterPro" id="IPR011545">
    <property type="entry name" value="DEAD/DEAH_box_helicase_dom"/>
</dbReference>
<evidence type="ECO:0000259" key="17">
    <source>
        <dbReference type="PROSITE" id="PS51195"/>
    </source>
</evidence>
<evidence type="ECO:0000256" key="12">
    <source>
        <dbReference type="PROSITE-ProRule" id="PRU00552"/>
    </source>
</evidence>
<dbReference type="EC" id="3.6.4.13" evidence="13"/>
<evidence type="ECO:0000256" key="2">
    <source>
        <dbReference type="ARBA" id="ARBA00005389"/>
    </source>
</evidence>
<dbReference type="AlphaFoldDB" id="A0AAV5A3P9"/>
<gene>
    <name evidence="18" type="ORF">Clacol_002043</name>
</gene>
<keyword evidence="11" id="KW-0539">Nucleus</keyword>
<keyword evidence="3" id="KW-0698">rRNA processing</keyword>
<dbReference type="Pfam" id="PF09748">
    <property type="entry name" value="Med10"/>
    <property type="match status" value="1"/>
</dbReference>
<evidence type="ECO:0000256" key="4">
    <source>
        <dbReference type="ARBA" id="ARBA00022741"/>
    </source>
</evidence>
<dbReference type="InterPro" id="IPR019145">
    <property type="entry name" value="Mediator_Med10"/>
</dbReference>
<evidence type="ECO:0000256" key="14">
    <source>
        <dbReference type="SAM" id="MobiDB-lite"/>
    </source>
</evidence>
<dbReference type="CDD" id="cd18787">
    <property type="entry name" value="SF2_C_DEAD"/>
    <property type="match status" value="1"/>
</dbReference>
<keyword evidence="9" id="KW-0805">Transcription regulation</keyword>
<keyword evidence="10" id="KW-0804">Transcription</keyword>
<dbReference type="SMART" id="SM00490">
    <property type="entry name" value="HELICc"/>
    <property type="match status" value="1"/>
</dbReference>
<keyword evidence="6 13" id="KW-0347">Helicase</keyword>
<dbReference type="GO" id="GO:0016592">
    <property type="term" value="C:mediator complex"/>
    <property type="evidence" value="ECO:0007669"/>
    <property type="project" value="InterPro"/>
</dbReference>
<dbReference type="GO" id="GO:0003712">
    <property type="term" value="F:transcription coregulator activity"/>
    <property type="evidence" value="ECO:0007669"/>
    <property type="project" value="InterPro"/>
</dbReference>
<reference evidence="18" key="1">
    <citation type="submission" date="2021-10" db="EMBL/GenBank/DDBJ databases">
        <title>De novo Genome Assembly of Clathrus columnatus (Basidiomycota, Fungi) Using Illumina and Nanopore Sequence Data.</title>
        <authorList>
            <person name="Ogiso-Tanaka E."/>
            <person name="Itagaki H."/>
            <person name="Hosoya T."/>
            <person name="Hosaka K."/>
        </authorList>
    </citation>
    <scope>NUCLEOTIDE SEQUENCE</scope>
    <source>
        <strain evidence="18">MO-923</strain>
    </source>
</reference>
<keyword evidence="8 13" id="KW-0694">RNA-binding</keyword>
<dbReference type="PROSITE" id="PS51195">
    <property type="entry name" value="Q_MOTIF"/>
    <property type="match status" value="1"/>
</dbReference>
<evidence type="ECO:0000256" key="1">
    <source>
        <dbReference type="ARBA" id="ARBA00004604"/>
    </source>
</evidence>
<dbReference type="Pfam" id="PF00271">
    <property type="entry name" value="Helicase_C"/>
    <property type="match status" value="1"/>
</dbReference>
<evidence type="ECO:0000256" key="9">
    <source>
        <dbReference type="ARBA" id="ARBA00023015"/>
    </source>
</evidence>
<evidence type="ECO:0000256" key="5">
    <source>
        <dbReference type="ARBA" id="ARBA00022801"/>
    </source>
</evidence>
<dbReference type="Proteomes" id="UP001050691">
    <property type="component" value="Unassembled WGS sequence"/>
</dbReference>
<dbReference type="PANTHER" id="PTHR24031">
    <property type="entry name" value="RNA HELICASE"/>
    <property type="match status" value="1"/>
</dbReference>
<keyword evidence="7 13" id="KW-0067">ATP-binding</keyword>
<feature type="compositionally biased region" description="Basic and acidic residues" evidence="14">
    <location>
        <begin position="191"/>
        <end position="203"/>
    </location>
</feature>
<feature type="domain" description="Helicase ATP-binding" evidence="15">
    <location>
        <begin position="203"/>
        <end position="457"/>
    </location>
</feature>
<dbReference type="Gene3D" id="3.40.50.300">
    <property type="entry name" value="P-loop containing nucleotide triphosphate hydrolases"/>
    <property type="match status" value="2"/>
</dbReference>
<feature type="compositionally biased region" description="Basic residues" evidence="14">
    <location>
        <begin position="1"/>
        <end position="24"/>
    </location>
</feature>
<dbReference type="GO" id="GO:0003724">
    <property type="term" value="F:RNA helicase activity"/>
    <property type="evidence" value="ECO:0007669"/>
    <property type="project" value="UniProtKB-EC"/>
</dbReference>
<comment type="domain">
    <text evidence="13">The Q motif is unique to and characteristic of the DEAD box family of RNA helicases and controls ATP binding and hydrolysis.</text>
</comment>
<dbReference type="InterPro" id="IPR014001">
    <property type="entry name" value="Helicase_ATP-bd"/>
</dbReference>
<evidence type="ECO:0000256" key="11">
    <source>
        <dbReference type="ARBA" id="ARBA00023242"/>
    </source>
</evidence>
<comment type="subcellular location">
    <subcellularLocation>
        <location evidence="1">Nucleus</location>
        <location evidence="1">Nucleolus</location>
    </subcellularLocation>
</comment>